<name>A2DFT1_TRIV3</name>
<dbReference type="STRING" id="5722.A2DFT1"/>
<gene>
    <name evidence="2" type="ORF">TVAG_391680</name>
</gene>
<sequence length="481" mass="55927">MSKKLISFMIDPNLDRLWTAIGFTKVEKAAEAKKLELALIEAYQKFIAETNINCEDLRGELRNAIFEYQHVQQIFGDEGAIPSLSPKYSLRDQINYMNDVTEELKMKYDSRVKEFDEIASKLSEQYKILKINEEDRGEFAEVGTSDLTLSRLERFKQTNKKLDAEIQQRTKLFESLVQQITETSEYIQETIPDKFQTIIENKNIDNDSISKLTECLNSLQELQETNKEQLDNLWKRISYLYEVLDFDTKSRRSKPQNPSVQEIDSLLNEIESLQKQIEDSLPTLVKSLQRDIKKVCDDLRISPANYIRFTGDNEDLESRAIFLRRQLNDLKQRQIKAQPIISLISEIESANASLKNDPTKSYMSRERGAARKRVEEEKQRKIAVETIPKLEQKLLKLLAQFKEENKYDFQFEGVDLTNLGHENDSQVAPVNLSSFPENGTSQISRRTGKQTLGKTLLLQKLNSEKNETKNMKQTTRRRPLY</sequence>
<organism evidence="2 3">
    <name type="scientific">Trichomonas vaginalis (strain ATCC PRA-98 / G3)</name>
    <dbReference type="NCBI Taxonomy" id="412133"/>
    <lineage>
        <taxon>Eukaryota</taxon>
        <taxon>Metamonada</taxon>
        <taxon>Parabasalia</taxon>
        <taxon>Trichomonadida</taxon>
        <taxon>Trichomonadidae</taxon>
        <taxon>Trichomonas</taxon>
    </lineage>
</organism>
<dbReference type="VEuPathDB" id="TrichDB:TVAG_391680"/>
<dbReference type="EMBL" id="DS113195">
    <property type="protein sequence ID" value="EAY20784.1"/>
    <property type="molecule type" value="Genomic_DNA"/>
</dbReference>
<dbReference type="InterPro" id="IPR007145">
    <property type="entry name" value="MAP65_Ase1_PRC1"/>
</dbReference>
<dbReference type="AlphaFoldDB" id="A2DFT1"/>
<evidence type="ECO:0000313" key="3">
    <source>
        <dbReference type="Proteomes" id="UP000001542"/>
    </source>
</evidence>
<dbReference type="Pfam" id="PF03999">
    <property type="entry name" value="MAP65_ASE1"/>
    <property type="match status" value="1"/>
</dbReference>
<protein>
    <submittedName>
        <fullName evidence="2">Uncharacterized protein</fullName>
    </submittedName>
</protein>
<dbReference type="Proteomes" id="UP000001542">
    <property type="component" value="Unassembled WGS sequence"/>
</dbReference>
<dbReference type="InParanoid" id="A2DFT1"/>
<dbReference type="RefSeq" id="XP_001581770.1">
    <property type="nucleotide sequence ID" value="XM_001581720.1"/>
</dbReference>
<reference evidence="2" key="1">
    <citation type="submission" date="2006-10" db="EMBL/GenBank/DDBJ databases">
        <authorList>
            <person name="Amadeo P."/>
            <person name="Zhao Q."/>
            <person name="Wortman J."/>
            <person name="Fraser-Liggett C."/>
            <person name="Carlton J."/>
        </authorList>
    </citation>
    <scope>NUCLEOTIDE SEQUENCE</scope>
    <source>
        <strain evidence="2">G3</strain>
    </source>
</reference>
<dbReference type="VEuPathDB" id="TrichDB:TVAGG3_0322900"/>
<dbReference type="GO" id="GO:0000226">
    <property type="term" value="P:microtubule cytoskeleton organization"/>
    <property type="evidence" value="ECO:0000318"/>
    <property type="project" value="GO_Central"/>
</dbReference>
<dbReference type="GO" id="GO:0008017">
    <property type="term" value="F:microtubule binding"/>
    <property type="evidence" value="ECO:0000318"/>
    <property type="project" value="GO_Central"/>
</dbReference>
<proteinExistence type="predicted"/>
<accession>A2DFT1</accession>
<dbReference type="FunCoup" id="A2DFT1">
    <property type="interactions" value="313"/>
</dbReference>
<dbReference type="OrthoDB" id="642895at2759"/>
<dbReference type="PANTHER" id="PTHR19321">
    <property type="entry name" value="PROTEIN REGULATOR OF CYTOKINESIS 1 PRC1-RELATED"/>
    <property type="match status" value="1"/>
</dbReference>
<dbReference type="Gene3D" id="1.20.58.1520">
    <property type="match status" value="1"/>
</dbReference>
<dbReference type="GO" id="GO:0005819">
    <property type="term" value="C:spindle"/>
    <property type="evidence" value="ECO:0000318"/>
    <property type="project" value="GO_Central"/>
</dbReference>
<reference evidence="2" key="2">
    <citation type="journal article" date="2007" name="Science">
        <title>Draft genome sequence of the sexually transmitted pathogen Trichomonas vaginalis.</title>
        <authorList>
            <person name="Carlton J.M."/>
            <person name="Hirt R.P."/>
            <person name="Silva J.C."/>
            <person name="Delcher A.L."/>
            <person name="Schatz M."/>
            <person name="Zhao Q."/>
            <person name="Wortman J.R."/>
            <person name="Bidwell S.L."/>
            <person name="Alsmark U.C.M."/>
            <person name="Besteiro S."/>
            <person name="Sicheritz-Ponten T."/>
            <person name="Noel C.J."/>
            <person name="Dacks J.B."/>
            <person name="Foster P.G."/>
            <person name="Simillion C."/>
            <person name="Van de Peer Y."/>
            <person name="Miranda-Saavedra D."/>
            <person name="Barton G.J."/>
            <person name="Westrop G.D."/>
            <person name="Mueller S."/>
            <person name="Dessi D."/>
            <person name="Fiori P.L."/>
            <person name="Ren Q."/>
            <person name="Paulsen I."/>
            <person name="Zhang H."/>
            <person name="Bastida-Corcuera F.D."/>
            <person name="Simoes-Barbosa A."/>
            <person name="Brown M.T."/>
            <person name="Hayes R.D."/>
            <person name="Mukherjee M."/>
            <person name="Okumura C.Y."/>
            <person name="Schneider R."/>
            <person name="Smith A.J."/>
            <person name="Vanacova S."/>
            <person name="Villalvazo M."/>
            <person name="Haas B.J."/>
            <person name="Pertea M."/>
            <person name="Feldblyum T.V."/>
            <person name="Utterback T.R."/>
            <person name="Shu C.L."/>
            <person name="Osoegawa K."/>
            <person name="de Jong P.J."/>
            <person name="Hrdy I."/>
            <person name="Horvathova L."/>
            <person name="Zubacova Z."/>
            <person name="Dolezal P."/>
            <person name="Malik S.B."/>
            <person name="Logsdon J.M. Jr."/>
            <person name="Henze K."/>
            <person name="Gupta A."/>
            <person name="Wang C.C."/>
            <person name="Dunne R.L."/>
            <person name="Upcroft J.A."/>
            <person name="Upcroft P."/>
            <person name="White O."/>
            <person name="Salzberg S.L."/>
            <person name="Tang P."/>
            <person name="Chiu C.-H."/>
            <person name="Lee Y.-S."/>
            <person name="Embley T.M."/>
            <person name="Coombs G.H."/>
            <person name="Mottram J.C."/>
            <person name="Tachezy J."/>
            <person name="Fraser-Liggett C.M."/>
            <person name="Johnson P.J."/>
        </authorList>
    </citation>
    <scope>NUCLEOTIDE SEQUENCE [LARGE SCALE GENOMIC DNA]</scope>
    <source>
        <strain evidence="2">G3</strain>
    </source>
</reference>
<dbReference type="GO" id="GO:0005737">
    <property type="term" value="C:cytoplasm"/>
    <property type="evidence" value="ECO:0000318"/>
    <property type="project" value="GO_Central"/>
</dbReference>
<dbReference type="PANTHER" id="PTHR19321:SF41">
    <property type="entry name" value="FASCETTO-RELATED"/>
    <property type="match status" value="1"/>
</dbReference>
<feature type="region of interest" description="Disordered" evidence="1">
    <location>
        <begin position="461"/>
        <end position="481"/>
    </location>
</feature>
<evidence type="ECO:0000313" key="2">
    <source>
        <dbReference type="EMBL" id="EAY20784.1"/>
    </source>
</evidence>
<evidence type="ECO:0000256" key="1">
    <source>
        <dbReference type="SAM" id="MobiDB-lite"/>
    </source>
</evidence>
<keyword evidence="3" id="KW-1185">Reference proteome</keyword>
<dbReference type="KEGG" id="tva:5466328"/>
<dbReference type="SMR" id="A2DFT1"/>